<dbReference type="Proteomes" id="UP000273083">
    <property type="component" value="Unassembled WGS sequence"/>
</dbReference>
<dbReference type="SUPFAM" id="SSF52540">
    <property type="entry name" value="P-loop containing nucleoside triphosphate hydrolases"/>
    <property type="match status" value="2"/>
</dbReference>
<dbReference type="Pfam" id="PF00005">
    <property type="entry name" value="ABC_tran"/>
    <property type="match status" value="1"/>
</dbReference>
<comment type="caution">
    <text evidence="6">The sequence shown here is derived from an EMBL/GenBank/DDBJ whole genome shotgun (WGS) entry which is preliminary data.</text>
</comment>
<dbReference type="AlphaFoldDB" id="A0A3N1XPQ2"/>
<dbReference type="InterPro" id="IPR050107">
    <property type="entry name" value="ABC_carbohydrate_import_ATPase"/>
</dbReference>
<evidence type="ECO:0000259" key="5">
    <source>
        <dbReference type="PROSITE" id="PS50893"/>
    </source>
</evidence>
<dbReference type="PANTHER" id="PTHR43790">
    <property type="entry name" value="CARBOHYDRATE TRANSPORT ATP-BINDING PROTEIN MG119-RELATED"/>
    <property type="match status" value="1"/>
</dbReference>
<dbReference type="InterPro" id="IPR027417">
    <property type="entry name" value="P-loop_NTPase"/>
</dbReference>
<evidence type="ECO:0000256" key="4">
    <source>
        <dbReference type="ARBA" id="ARBA00022840"/>
    </source>
</evidence>
<keyword evidence="4 6" id="KW-0067">ATP-binding</keyword>
<dbReference type="PROSITE" id="PS50893">
    <property type="entry name" value="ABC_TRANSPORTER_2"/>
    <property type="match status" value="2"/>
</dbReference>
<dbReference type="Gene3D" id="3.40.50.300">
    <property type="entry name" value="P-loop containing nucleotide triphosphate hydrolases"/>
    <property type="match status" value="2"/>
</dbReference>
<keyword evidence="1" id="KW-0813">Transport</keyword>
<evidence type="ECO:0000256" key="3">
    <source>
        <dbReference type="ARBA" id="ARBA00022741"/>
    </source>
</evidence>
<gene>
    <name evidence="6" type="ORF">EDD66_104247</name>
</gene>
<sequence>MREEILRMENVTCKYDGITFLDHINLNIFKGEIMGLIPINSQGKSWLFNLLCQNYPIDYGRIYINNQLVNYYEHSAYNRNRVYIIEKKSKLIQDLSVSDNIFVLKRGFRKYIINRKVLNKQVNLFLEEMNVSIDPDELVMNLNSYEQCIVELLKAIISGSKLIVISDISNILSVVDLSKLLDLIKSYSEKGFTFLYVGNHHEEVFKICDRVALMKDGRIIRVLDEKELTEDNIKAYTISFEDAKPSAPKYDGQGILKFENVSTNHLKNMSFTIEKGECVVFFDTNNMIYSDLLQIMNGEMMPGQGEIIWNQKRFTSKLAKNALENGIAVIVENATVNMLFQNLSYVENLYFLIERKLKSVKNKSKVLKSIITEYENIVGQEIYETDISKLGLTSLYNLVYYRIHLYKPKVVFCLQPFSGADMYLRKHIADLIRELKRKGIAVIILAVSISDTLTIADRFLVIENGSIVKEFSKEKFSSLRSIV</sequence>
<dbReference type="PANTHER" id="PTHR43790:SF9">
    <property type="entry name" value="GALACTOFURANOSE TRANSPORTER ATP-BINDING PROTEIN YTFR"/>
    <property type="match status" value="1"/>
</dbReference>
<feature type="domain" description="ABC transporter" evidence="5">
    <location>
        <begin position="6"/>
        <end position="241"/>
    </location>
</feature>
<accession>A0A3N1XPQ2</accession>
<evidence type="ECO:0000256" key="1">
    <source>
        <dbReference type="ARBA" id="ARBA00022448"/>
    </source>
</evidence>
<organism evidence="6 7">
    <name type="scientific">Mobilisporobacter senegalensis</name>
    <dbReference type="NCBI Taxonomy" id="1329262"/>
    <lineage>
        <taxon>Bacteria</taxon>
        <taxon>Bacillati</taxon>
        <taxon>Bacillota</taxon>
        <taxon>Clostridia</taxon>
        <taxon>Lachnospirales</taxon>
        <taxon>Lachnospiraceae</taxon>
        <taxon>Mobilisporobacter</taxon>
    </lineage>
</organism>
<reference evidence="6 7" key="1">
    <citation type="submission" date="2018-11" db="EMBL/GenBank/DDBJ databases">
        <title>Genomic Encyclopedia of Type Strains, Phase IV (KMG-IV): sequencing the most valuable type-strain genomes for metagenomic binning, comparative biology and taxonomic classification.</title>
        <authorList>
            <person name="Goeker M."/>
        </authorList>
    </citation>
    <scope>NUCLEOTIDE SEQUENCE [LARGE SCALE GENOMIC DNA]</scope>
    <source>
        <strain evidence="6 7">DSM 26537</strain>
    </source>
</reference>
<evidence type="ECO:0000313" key="7">
    <source>
        <dbReference type="Proteomes" id="UP000273083"/>
    </source>
</evidence>
<dbReference type="GO" id="GO:0016887">
    <property type="term" value="F:ATP hydrolysis activity"/>
    <property type="evidence" value="ECO:0007669"/>
    <property type="project" value="InterPro"/>
</dbReference>
<protein>
    <submittedName>
        <fullName evidence="6">Monosaccharide ABC transporter ATP-binding protein (CUT2 family)</fullName>
    </submittedName>
</protein>
<proteinExistence type="predicted"/>
<evidence type="ECO:0000313" key="6">
    <source>
        <dbReference type="EMBL" id="ROR28660.1"/>
    </source>
</evidence>
<keyword evidence="2" id="KW-0677">Repeat</keyword>
<dbReference type="InterPro" id="IPR003439">
    <property type="entry name" value="ABC_transporter-like_ATP-bd"/>
</dbReference>
<dbReference type="OrthoDB" id="2078674at2"/>
<evidence type="ECO:0000256" key="2">
    <source>
        <dbReference type="ARBA" id="ARBA00022737"/>
    </source>
</evidence>
<dbReference type="GO" id="GO:0005524">
    <property type="term" value="F:ATP binding"/>
    <property type="evidence" value="ECO:0007669"/>
    <property type="project" value="UniProtKB-KW"/>
</dbReference>
<keyword evidence="7" id="KW-1185">Reference proteome</keyword>
<dbReference type="RefSeq" id="WP_123609155.1">
    <property type="nucleotide sequence ID" value="NZ_RJVG01000004.1"/>
</dbReference>
<keyword evidence="3" id="KW-0547">Nucleotide-binding</keyword>
<dbReference type="EMBL" id="RJVG01000004">
    <property type="protein sequence ID" value="ROR28660.1"/>
    <property type="molecule type" value="Genomic_DNA"/>
</dbReference>
<feature type="domain" description="ABC transporter" evidence="5">
    <location>
        <begin position="250"/>
        <end position="482"/>
    </location>
</feature>
<name>A0A3N1XPQ2_9FIRM</name>